<name>A0A1I3V896_9PSEU</name>
<evidence type="ECO:0000313" key="3">
    <source>
        <dbReference type="Proteomes" id="UP000199025"/>
    </source>
</evidence>
<dbReference type="STRING" id="115433.SAMN05421835_110177"/>
<evidence type="ECO:0000256" key="1">
    <source>
        <dbReference type="SAM" id="Phobius"/>
    </source>
</evidence>
<keyword evidence="1" id="KW-0472">Membrane</keyword>
<protein>
    <submittedName>
        <fullName evidence="2">Uncharacterized protein</fullName>
    </submittedName>
</protein>
<dbReference type="RefSeq" id="WP_091509255.1">
    <property type="nucleotide sequence ID" value="NZ_FORP01000010.1"/>
</dbReference>
<reference evidence="2 3" key="1">
    <citation type="submission" date="2016-10" db="EMBL/GenBank/DDBJ databases">
        <authorList>
            <person name="de Groot N.N."/>
        </authorList>
    </citation>
    <scope>NUCLEOTIDE SEQUENCE [LARGE SCALE GENOMIC DNA]</scope>
    <source>
        <strain evidence="2 3">DSM 44468</strain>
    </source>
</reference>
<proteinExistence type="predicted"/>
<keyword evidence="1" id="KW-1133">Transmembrane helix</keyword>
<feature type="transmembrane region" description="Helical" evidence="1">
    <location>
        <begin position="54"/>
        <end position="77"/>
    </location>
</feature>
<sequence>MSTPEHTPDTTELDTRRRALAAVYAHTTEPTRATRAISWAGWHLGEIAGVTVPLGLALTVWDGFYAFSGVAAVCWAVHEVRLQLKQRAIRAAAEAKEVRR</sequence>
<keyword evidence="1" id="KW-0812">Transmembrane</keyword>
<accession>A0A1I3V896</accession>
<keyword evidence="3" id="KW-1185">Reference proteome</keyword>
<dbReference type="EMBL" id="FORP01000010">
    <property type="protein sequence ID" value="SFJ91173.1"/>
    <property type="molecule type" value="Genomic_DNA"/>
</dbReference>
<dbReference type="Proteomes" id="UP000199025">
    <property type="component" value="Unassembled WGS sequence"/>
</dbReference>
<dbReference type="AlphaFoldDB" id="A0A1I3V896"/>
<organism evidence="2 3">
    <name type="scientific">Amycolatopsis sacchari</name>
    <dbReference type="NCBI Taxonomy" id="115433"/>
    <lineage>
        <taxon>Bacteria</taxon>
        <taxon>Bacillati</taxon>
        <taxon>Actinomycetota</taxon>
        <taxon>Actinomycetes</taxon>
        <taxon>Pseudonocardiales</taxon>
        <taxon>Pseudonocardiaceae</taxon>
        <taxon>Amycolatopsis</taxon>
    </lineage>
</organism>
<evidence type="ECO:0000313" key="2">
    <source>
        <dbReference type="EMBL" id="SFJ91173.1"/>
    </source>
</evidence>
<dbReference type="OrthoDB" id="3629408at2"/>
<gene>
    <name evidence="2" type="ORF">SAMN05421835_110177</name>
</gene>